<sequence length="403" mass="41427">MGTTSAALLSALPGLSFAASGAVAARLGHRLGAVGGLALAALLAAIGLLARAASGTTAVFLLMSLVALFGAGLGNVLLPMAIKQRFPLHSGGWTAVYVTVLPIGSLLPQLVAPAVVESSAGWRGSLGVWGWVSALAVVPWLGILLARLLSGRRAVHEASRKERSAPGRADGELGASSLLEDEVPEAAASASGIAAARPVGLADVARSPRARAMALFFGMQSMQAYVAFGWLPQIFRDAGAPLDRASLLLAAFSVWGLPGGFIIPPLVTRSRHLQAWVMFFVAMLVVGYAGLLAAPPTGAWLWPCAPGISGFCFQVALVLVTHRTRDYRVTAALSGFTQSVGYALASAGPFVVGWVHGLTGGWTVPLCLLIVSTVPMARAGWRACADGVIDDELDGAAGAPERP</sequence>
<organism evidence="2 3">
    <name type="scientific">Actinomyces radicidentis</name>
    <dbReference type="NCBI Taxonomy" id="111015"/>
    <lineage>
        <taxon>Bacteria</taxon>
        <taxon>Bacillati</taxon>
        <taxon>Actinomycetota</taxon>
        <taxon>Actinomycetes</taxon>
        <taxon>Actinomycetales</taxon>
        <taxon>Actinomycetaceae</taxon>
        <taxon>Actinomyces</taxon>
    </lineage>
</organism>
<dbReference type="InterPro" id="IPR036259">
    <property type="entry name" value="MFS_trans_sf"/>
</dbReference>
<protein>
    <recommendedName>
        <fullName evidence="4">MFS transporter</fullName>
    </recommendedName>
</protein>
<feature type="transmembrane region" description="Helical" evidence="1">
    <location>
        <begin position="351"/>
        <end position="372"/>
    </location>
</feature>
<evidence type="ECO:0000256" key="1">
    <source>
        <dbReference type="SAM" id="Phobius"/>
    </source>
</evidence>
<dbReference type="STRING" id="111015.AXF14_09665"/>
<dbReference type="AlphaFoldDB" id="A0A0X8JFB5"/>
<dbReference type="KEGG" id="ard:AXF14_09665"/>
<feature type="transmembrane region" description="Helical" evidence="1">
    <location>
        <begin position="128"/>
        <end position="150"/>
    </location>
</feature>
<feature type="transmembrane region" description="Helical" evidence="1">
    <location>
        <begin position="94"/>
        <end position="116"/>
    </location>
</feature>
<dbReference type="Proteomes" id="UP000065220">
    <property type="component" value="Chromosome"/>
</dbReference>
<dbReference type="SUPFAM" id="SSF103473">
    <property type="entry name" value="MFS general substrate transporter"/>
    <property type="match status" value="1"/>
</dbReference>
<evidence type="ECO:0000313" key="3">
    <source>
        <dbReference type="Proteomes" id="UP000065220"/>
    </source>
</evidence>
<keyword evidence="1" id="KW-0472">Membrane</keyword>
<dbReference type="Gene3D" id="1.20.1250.20">
    <property type="entry name" value="MFS general substrate transporter like domains"/>
    <property type="match status" value="1"/>
</dbReference>
<proteinExistence type="predicted"/>
<evidence type="ECO:0008006" key="4">
    <source>
        <dbReference type="Google" id="ProtNLM"/>
    </source>
</evidence>
<dbReference type="PANTHER" id="PTHR23523">
    <property type="match status" value="1"/>
</dbReference>
<dbReference type="Pfam" id="PF07690">
    <property type="entry name" value="MFS_1"/>
    <property type="match status" value="1"/>
</dbReference>
<dbReference type="GO" id="GO:0022857">
    <property type="term" value="F:transmembrane transporter activity"/>
    <property type="evidence" value="ECO:0007669"/>
    <property type="project" value="InterPro"/>
</dbReference>
<feature type="transmembrane region" description="Helical" evidence="1">
    <location>
        <begin position="300"/>
        <end position="320"/>
    </location>
</feature>
<dbReference type="InterPro" id="IPR011701">
    <property type="entry name" value="MFS"/>
</dbReference>
<gene>
    <name evidence="2" type="ORF">AXF14_09665</name>
</gene>
<keyword evidence="3" id="KW-1185">Reference proteome</keyword>
<feature type="transmembrane region" description="Helical" evidence="1">
    <location>
        <begin position="247"/>
        <end position="268"/>
    </location>
</feature>
<feature type="transmembrane region" description="Helical" evidence="1">
    <location>
        <begin position="327"/>
        <end position="345"/>
    </location>
</feature>
<dbReference type="InterPro" id="IPR052524">
    <property type="entry name" value="MFS_Cyanate_Porter"/>
</dbReference>
<dbReference type="PANTHER" id="PTHR23523:SF2">
    <property type="entry name" value="2-NITROIMIDAZOLE TRANSPORTER"/>
    <property type="match status" value="1"/>
</dbReference>
<feature type="transmembrane region" description="Helical" evidence="1">
    <location>
        <begin position="214"/>
        <end position="235"/>
    </location>
</feature>
<keyword evidence="1" id="KW-1133">Transmembrane helix</keyword>
<feature type="transmembrane region" description="Helical" evidence="1">
    <location>
        <begin position="31"/>
        <end position="53"/>
    </location>
</feature>
<name>A0A0X8JFB5_ACTRD</name>
<accession>A0A0X8JFB5</accession>
<reference evidence="3" key="1">
    <citation type="submission" date="2016-02" db="EMBL/GenBank/DDBJ databases">
        <authorList>
            <person name="Holder M.E."/>
            <person name="Ajami N.J."/>
            <person name="Petrosino J.F."/>
        </authorList>
    </citation>
    <scope>NUCLEOTIDE SEQUENCE [LARGE SCALE GENOMIC DNA]</scope>
    <source>
        <strain evidence="3">CCUG 36733</strain>
    </source>
</reference>
<feature type="transmembrane region" description="Helical" evidence="1">
    <location>
        <begin position="59"/>
        <end position="82"/>
    </location>
</feature>
<feature type="transmembrane region" description="Helical" evidence="1">
    <location>
        <begin position="6"/>
        <end position="24"/>
    </location>
</feature>
<keyword evidence="1" id="KW-0812">Transmembrane</keyword>
<feature type="transmembrane region" description="Helical" evidence="1">
    <location>
        <begin position="275"/>
        <end position="294"/>
    </location>
</feature>
<dbReference type="EMBL" id="CP014228">
    <property type="protein sequence ID" value="AMD87802.1"/>
    <property type="molecule type" value="Genomic_DNA"/>
</dbReference>
<evidence type="ECO:0000313" key="2">
    <source>
        <dbReference type="EMBL" id="AMD87802.1"/>
    </source>
</evidence>